<dbReference type="EMBL" id="PKPP01005722">
    <property type="protein sequence ID" value="PWA59090.1"/>
    <property type="molecule type" value="Genomic_DNA"/>
</dbReference>
<dbReference type="GO" id="GO:0005524">
    <property type="term" value="F:ATP binding"/>
    <property type="evidence" value="ECO:0007669"/>
    <property type="project" value="UniProtKB-UniRule"/>
</dbReference>
<dbReference type="SUPFAM" id="SSF56112">
    <property type="entry name" value="Protein kinase-like (PK-like)"/>
    <property type="match status" value="1"/>
</dbReference>
<evidence type="ECO:0000256" key="12">
    <source>
        <dbReference type="ARBA" id="ARBA00023136"/>
    </source>
</evidence>
<dbReference type="Pfam" id="PF07714">
    <property type="entry name" value="PK_Tyr_Ser-Thr"/>
    <property type="match status" value="1"/>
</dbReference>
<feature type="domain" description="Gnk2-homologous" evidence="21">
    <location>
        <begin position="133"/>
        <end position="238"/>
    </location>
</feature>
<comment type="catalytic activity">
    <reaction evidence="16">
        <text>L-threonyl-[protein] + ATP = O-phospho-L-threonyl-[protein] + ADP + H(+)</text>
        <dbReference type="Rhea" id="RHEA:46608"/>
        <dbReference type="Rhea" id="RHEA-COMP:11060"/>
        <dbReference type="Rhea" id="RHEA-COMP:11605"/>
        <dbReference type="ChEBI" id="CHEBI:15378"/>
        <dbReference type="ChEBI" id="CHEBI:30013"/>
        <dbReference type="ChEBI" id="CHEBI:30616"/>
        <dbReference type="ChEBI" id="CHEBI:61977"/>
        <dbReference type="ChEBI" id="CHEBI:456216"/>
    </reaction>
</comment>
<dbReference type="FunFam" id="3.30.430.20:FF:000015">
    <property type="entry name" value="Cysteine-rich receptor-like protein kinase 3"/>
    <property type="match status" value="1"/>
</dbReference>
<comment type="subcellular location">
    <subcellularLocation>
        <location evidence="1">Membrane</location>
        <topology evidence="1">Single-pass membrane protein</topology>
    </subcellularLocation>
</comment>
<dbReference type="CDD" id="cd23509">
    <property type="entry name" value="Gnk2-like"/>
    <property type="match status" value="2"/>
</dbReference>
<evidence type="ECO:0000256" key="10">
    <source>
        <dbReference type="ARBA" id="ARBA00022840"/>
    </source>
</evidence>
<keyword evidence="13" id="KW-0675">Receptor</keyword>
<dbReference type="STRING" id="35608.A0A2U1MCV1"/>
<dbReference type="InterPro" id="IPR038408">
    <property type="entry name" value="GNK2_sf"/>
</dbReference>
<keyword evidence="4" id="KW-0808">Transferase</keyword>
<proteinExistence type="predicted"/>
<evidence type="ECO:0000313" key="23">
    <source>
        <dbReference type="Proteomes" id="UP000245207"/>
    </source>
</evidence>
<keyword evidence="7" id="KW-0677">Repeat</keyword>
<dbReference type="InterPro" id="IPR008271">
    <property type="entry name" value="Ser/Thr_kinase_AS"/>
</dbReference>
<dbReference type="OrthoDB" id="1908121at2759"/>
<dbReference type="InterPro" id="IPR001245">
    <property type="entry name" value="Ser-Thr/Tyr_kinase_cat_dom"/>
</dbReference>
<evidence type="ECO:0000256" key="9">
    <source>
        <dbReference type="ARBA" id="ARBA00022777"/>
    </source>
</evidence>
<dbReference type="PROSITE" id="PS00108">
    <property type="entry name" value="PROTEIN_KINASE_ST"/>
    <property type="match status" value="1"/>
</dbReference>
<evidence type="ECO:0000256" key="5">
    <source>
        <dbReference type="ARBA" id="ARBA00022692"/>
    </source>
</evidence>
<keyword evidence="3" id="KW-0597">Phosphoprotein</keyword>
<dbReference type="InterPro" id="IPR002902">
    <property type="entry name" value="GNK2"/>
</dbReference>
<sequence>MAKSLLSLIVLSIISLLVSRSDGDARSQVIKMYCDGGLENNQTIFVPNFVRTMEIVGAEIQNSHNATVVVGTGPNGNYGLAQCYGDLSVQDCILCYASIRTYLPGCFPLTGGRIYLDGCYMRVQNYSFFEQYTGPNDTIVCGNTTRESRSYQNSTSQAVVNVATSVLRNSGYFAREEMIVSGTNKSVYVMAECWRTLSPDSCRACLVNASTSITRCLPWSEGRVLNTGCFMRYSNTNFLNPVPVISSSSNKGRIIAIVISVVSSLAVLGVALMIVLYIRNRRYIHQKRKGSYDVEKMAKILTDSSLNFKYATVQKATGNWDESNKLGQGGFGTVYKGVLSDGREIAVKRLFLNNRFRAKDFYNEVNMISSVEHKNLVRLLGCSCSGPESILIYEYLPNMSLDRFIFDEIKGRELSWEKRFEIIIGVAEGLVYLHENNRTRIIHRDIKASNILLDLRLRAKIADFGLARSFQDDRSHISTAIAGTLGYMAPEYLAHGQLNEKADVYSFGVLLLEVVTGMGNNRSKTIDYTDSLLSNAWKYFKKGTVEELFDPNLMMHTYPNIIFQKDAIRVVHVGLLCIQEVPSLRPSMSRALQMLAKDDEPLPAPSNPPFVDEKTMELNSTTQKLLHYSDGDDSNSVATISHSHFFAR</sequence>
<evidence type="ECO:0000256" key="2">
    <source>
        <dbReference type="ARBA" id="ARBA00022527"/>
    </source>
</evidence>
<dbReference type="FunFam" id="3.30.200.20:FF:001208">
    <property type="entry name" value="Putative DUF26-domain receptor-like protein kinase family protein"/>
    <property type="match status" value="1"/>
</dbReference>
<evidence type="ECO:0000256" key="3">
    <source>
        <dbReference type="ARBA" id="ARBA00022553"/>
    </source>
</evidence>
<evidence type="ECO:0000256" key="8">
    <source>
        <dbReference type="ARBA" id="ARBA00022741"/>
    </source>
</evidence>
<dbReference type="SMART" id="SM00220">
    <property type="entry name" value="S_TKc"/>
    <property type="match status" value="1"/>
</dbReference>
<dbReference type="Pfam" id="PF01657">
    <property type="entry name" value="Stress-antifung"/>
    <property type="match status" value="2"/>
</dbReference>
<comment type="catalytic activity">
    <reaction evidence="15">
        <text>L-seryl-[protein] + ATP = O-phospho-L-seryl-[protein] + ADP + H(+)</text>
        <dbReference type="Rhea" id="RHEA:17989"/>
        <dbReference type="Rhea" id="RHEA-COMP:9863"/>
        <dbReference type="Rhea" id="RHEA-COMP:11604"/>
        <dbReference type="ChEBI" id="CHEBI:15378"/>
        <dbReference type="ChEBI" id="CHEBI:29999"/>
        <dbReference type="ChEBI" id="CHEBI:30616"/>
        <dbReference type="ChEBI" id="CHEBI:83421"/>
        <dbReference type="ChEBI" id="CHEBI:456216"/>
    </reaction>
</comment>
<evidence type="ECO:0000259" key="21">
    <source>
        <dbReference type="PROSITE" id="PS51473"/>
    </source>
</evidence>
<evidence type="ECO:0000256" key="4">
    <source>
        <dbReference type="ARBA" id="ARBA00022679"/>
    </source>
</evidence>
<feature type="binding site" evidence="17">
    <location>
        <position position="348"/>
    </location>
    <ligand>
        <name>ATP</name>
        <dbReference type="ChEBI" id="CHEBI:30616"/>
    </ligand>
</feature>
<keyword evidence="10 17" id="KW-0067">ATP-binding</keyword>
<evidence type="ECO:0000256" key="11">
    <source>
        <dbReference type="ARBA" id="ARBA00022989"/>
    </source>
</evidence>
<feature type="domain" description="Gnk2-homologous" evidence="21">
    <location>
        <begin position="27"/>
        <end position="128"/>
    </location>
</feature>
<evidence type="ECO:0000256" key="15">
    <source>
        <dbReference type="ARBA" id="ARBA00047558"/>
    </source>
</evidence>
<dbReference type="FunFam" id="1.10.510.10:FF:000336">
    <property type="entry name" value="Cysteine-rich receptor-like protein kinase 2"/>
    <property type="match status" value="1"/>
</dbReference>
<organism evidence="22 23">
    <name type="scientific">Artemisia annua</name>
    <name type="common">Sweet wormwood</name>
    <dbReference type="NCBI Taxonomy" id="35608"/>
    <lineage>
        <taxon>Eukaryota</taxon>
        <taxon>Viridiplantae</taxon>
        <taxon>Streptophyta</taxon>
        <taxon>Embryophyta</taxon>
        <taxon>Tracheophyta</taxon>
        <taxon>Spermatophyta</taxon>
        <taxon>Magnoliopsida</taxon>
        <taxon>eudicotyledons</taxon>
        <taxon>Gunneridae</taxon>
        <taxon>Pentapetalae</taxon>
        <taxon>asterids</taxon>
        <taxon>campanulids</taxon>
        <taxon>Asterales</taxon>
        <taxon>Asteraceae</taxon>
        <taxon>Asteroideae</taxon>
        <taxon>Anthemideae</taxon>
        <taxon>Artemisiinae</taxon>
        <taxon>Artemisia</taxon>
    </lineage>
</organism>
<dbReference type="InterPro" id="IPR011009">
    <property type="entry name" value="Kinase-like_dom_sf"/>
</dbReference>
<dbReference type="GO" id="GO:0016020">
    <property type="term" value="C:membrane"/>
    <property type="evidence" value="ECO:0007669"/>
    <property type="project" value="UniProtKB-SubCell"/>
</dbReference>
<keyword evidence="11 18" id="KW-1133">Transmembrane helix</keyword>
<dbReference type="Gene3D" id="1.10.510.10">
    <property type="entry name" value="Transferase(Phosphotransferase) domain 1"/>
    <property type="match status" value="1"/>
</dbReference>
<keyword evidence="9" id="KW-0418">Kinase</keyword>
<protein>
    <submittedName>
        <fullName evidence="22">Gnk2-like domain-containing protein</fullName>
    </submittedName>
</protein>
<dbReference type="InterPro" id="IPR017441">
    <property type="entry name" value="Protein_kinase_ATP_BS"/>
</dbReference>
<dbReference type="PROSITE" id="PS00107">
    <property type="entry name" value="PROTEIN_KINASE_ATP"/>
    <property type="match status" value="1"/>
</dbReference>
<evidence type="ECO:0000256" key="14">
    <source>
        <dbReference type="ARBA" id="ARBA00023180"/>
    </source>
</evidence>
<dbReference type="PROSITE" id="PS51473">
    <property type="entry name" value="GNK2"/>
    <property type="match status" value="2"/>
</dbReference>
<dbReference type="PROSITE" id="PS50011">
    <property type="entry name" value="PROTEIN_KINASE_DOM"/>
    <property type="match status" value="1"/>
</dbReference>
<evidence type="ECO:0000313" key="22">
    <source>
        <dbReference type="EMBL" id="PWA59090.1"/>
    </source>
</evidence>
<evidence type="ECO:0000256" key="17">
    <source>
        <dbReference type="PROSITE-ProRule" id="PRU10141"/>
    </source>
</evidence>
<keyword evidence="6 19" id="KW-0732">Signal</keyword>
<evidence type="ECO:0000256" key="13">
    <source>
        <dbReference type="ARBA" id="ARBA00023170"/>
    </source>
</evidence>
<dbReference type="CDD" id="cd14066">
    <property type="entry name" value="STKc_IRAK"/>
    <property type="match status" value="1"/>
</dbReference>
<dbReference type="Proteomes" id="UP000245207">
    <property type="component" value="Unassembled WGS sequence"/>
</dbReference>
<evidence type="ECO:0000256" key="18">
    <source>
        <dbReference type="SAM" id="Phobius"/>
    </source>
</evidence>
<evidence type="ECO:0000256" key="6">
    <source>
        <dbReference type="ARBA" id="ARBA00022729"/>
    </source>
</evidence>
<dbReference type="PANTHER" id="PTHR47973">
    <property type="entry name" value="CYSTEINE-RICH RECEPTOR-LIKE PROTEIN KINASE 3"/>
    <property type="match status" value="1"/>
</dbReference>
<feature type="chain" id="PRO_5015788132" evidence="19">
    <location>
        <begin position="24"/>
        <end position="648"/>
    </location>
</feature>
<feature type="transmembrane region" description="Helical" evidence="18">
    <location>
        <begin position="254"/>
        <end position="278"/>
    </location>
</feature>
<gene>
    <name evidence="22" type="ORF">CTI12_AA387910</name>
</gene>
<dbReference type="InterPro" id="IPR052059">
    <property type="entry name" value="CR_Ser/Thr_kinase"/>
</dbReference>
<evidence type="ECO:0000259" key="20">
    <source>
        <dbReference type="PROSITE" id="PS50011"/>
    </source>
</evidence>
<keyword evidence="8 17" id="KW-0547">Nucleotide-binding</keyword>
<keyword evidence="5 18" id="KW-0812">Transmembrane</keyword>
<dbReference type="AlphaFoldDB" id="A0A2U1MCV1"/>
<comment type="caution">
    <text evidence="22">The sequence shown here is derived from an EMBL/GenBank/DDBJ whole genome shotgun (WGS) entry which is preliminary data.</text>
</comment>
<evidence type="ECO:0000256" key="16">
    <source>
        <dbReference type="ARBA" id="ARBA00047951"/>
    </source>
</evidence>
<dbReference type="InterPro" id="IPR000719">
    <property type="entry name" value="Prot_kinase_dom"/>
</dbReference>
<accession>A0A2U1MCV1</accession>
<dbReference type="Gene3D" id="3.30.430.20">
    <property type="entry name" value="Gnk2 domain, C-X8-C-X2-C motif"/>
    <property type="match status" value="2"/>
</dbReference>
<keyword evidence="2" id="KW-0723">Serine/threonine-protein kinase</keyword>
<feature type="domain" description="Protein kinase" evidence="20">
    <location>
        <begin position="320"/>
        <end position="611"/>
    </location>
</feature>
<dbReference type="GO" id="GO:0004674">
    <property type="term" value="F:protein serine/threonine kinase activity"/>
    <property type="evidence" value="ECO:0007669"/>
    <property type="project" value="UniProtKB-KW"/>
</dbReference>
<keyword evidence="23" id="KW-1185">Reference proteome</keyword>
<keyword evidence="12 18" id="KW-0472">Membrane</keyword>
<evidence type="ECO:0000256" key="7">
    <source>
        <dbReference type="ARBA" id="ARBA00022737"/>
    </source>
</evidence>
<feature type="signal peptide" evidence="19">
    <location>
        <begin position="1"/>
        <end position="23"/>
    </location>
</feature>
<dbReference type="FunFam" id="3.30.430.20:FF:000005">
    <property type="entry name" value="Cysteine-rich receptor-like protein kinase 2"/>
    <property type="match status" value="1"/>
</dbReference>
<evidence type="ECO:0000256" key="1">
    <source>
        <dbReference type="ARBA" id="ARBA00004167"/>
    </source>
</evidence>
<reference evidence="22 23" key="1">
    <citation type="journal article" date="2018" name="Mol. Plant">
        <title>The genome of Artemisia annua provides insight into the evolution of Asteraceae family and artemisinin biosynthesis.</title>
        <authorList>
            <person name="Shen Q."/>
            <person name="Zhang L."/>
            <person name="Liao Z."/>
            <person name="Wang S."/>
            <person name="Yan T."/>
            <person name="Shi P."/>
            <person name="Liu M."/>
            <person name="Fu X."/>
            <person name="Pan Q."/>
            <person name="Wang Y."/>
            <person name="Lv Z."/>
            <person name="Lu X."/>
            <person name="Zhang F."/>
            <person name="Jiang W."/>
            <person name="Ma Y."/>
            <person name="Chen M."/>
            <person name="Hao X."/>
            <person name="Li L."/>
            <person name="Tang Y."/>
            <person name="Lv G."/>
            <person name="Zhou Y."/>
            <person name="Sun X."/>
            <person name="Brodelius P.E."/>
            <person name="Rose J.K.C."/>
            <person name="Tang K."/>
        </authorList>
    </citation>
    <scope>NUCLEOTIDE SEQUENCE [LARGE SCALE GENOMIC DNA]</scope>
    <source>
        <strain evidence="23">cv. Huhao1</strain>
        <tissue evidence="22">Leaf</tissue>
    </source>
</reference>
<dbReference type="Gene3D" id="3.30.200.20">
    <property type="entry name" value="Phosphorylase Kinase, domain 1"/>
    <property type="match status" value="1"/>
</dbReference>
<keyword evidence="14" id="KW-0325">Glycoprotein</keyword>
<name>A0A2U1MCV1_ARTAN</name>
<evidence type="ECO:0000256" key="19">
    <source>
        <dbReference type="SAM" id="SignalP"/>
    </source>
</evidence>